<dbReference type="InterPro" id="IPR051909">
    <property type="entry name" value="MFP_Cation_Efflux"/>
</dbReference>
<evidence type="ECO:0000259" key="2">
    <source>
        <dbReference type="Pfam" id="PF25954"/>
    </source>
</evidence>
<dbReference type="Proteomes" id="UP000257067">
    <property type="component" value="Unassembled WGS sequence"/>
</dbReference>
<dbReference type="GO" id="GO:0060003">
    <property type="term" value="P:copper ion export"/>
    <property type="evidence" value="ECO:0007669"/>
    <property type="project" value="TreeGrafter"/>
</dbReference>
<dbReference type="Gene3D" id="2.40.420.20">
    <property type="match status" value="1"/>
</dbReference>
<dbReference type="InterPro" id="IPR058792">
    <property type="entry name" value="Beta-barrel_RND_2"/>
</dbReference>
<dbReference type="PANTHER" id="PTHR30097">
    <property type="entry name" value="CATION EFFLUX SYSTEM PROTEIN CUSB"/>
    <property type="match status" value="1"/>
</dbReference>
<gene>
    <name evidence="3" type="ORF">CQA62_02130</name>
</gene>
<feature type="domain" description="CusB-like beta-barrel" evidence="2">
    <location>
        <begin position="166"/>
        <end position="239"/>
    </location>
</feature>
<organism evidence="3 4">
    <name type="scientific">Helicobacter cholecystus</name>
    <dbReference type="NCBI Taxonomy" id="45498"/>
    <lineage>
        <taxon>Bacteria</taxon>
        <taxon>Pseudomonadati</taxon>
        <taxon>Campylobacterota</taxon>
        <taxon>Epsilonproteobacteria</taxon>
        <taxon>Campylobacterales</taxon>
        <taxon>Helicobacteraceae</taxon>
        <taxon>Helicobacter</taxon>
    </lineage>
</organism>
<dbReference type="Pfam" id="PF25954">
    <property type="entry name" value="Beta-barrel_RND_2"/>
    <property type="match status" value="1"/>
</dbReference>
<comment type="caution">
    <text evidence="3">The sequence shown here is derived from an EMBL/GenBank/DDBJ whole genome shotgun (WGS) entry which is preliminary data.</text>
</comment>
<dbReference type="GO" id="GO:0046914">
    <property type="term" value="F:transition metal ion binding"/>
    <property type="evidence" value="ECO:0007669"/>
    <property type="project" value="TreeGrafter"/>
</dbReference>
<dbReference type="OrthoDB" id="9806939at2"/>
<accession>A0A3D8IW07</accession>
<dbReference type="PANTHER" id="PTHR30097:SF15">
    <property type="entry name" value="CATION EFFLUX SYSTEM PROTEIN CUSB"/>
    <property type="match status" value="1"/>
</dbReference>
<dbReference type="GO" id="GO:0015679">
    <property type="term" value="P:plasma membrane copper ion transport"/>
    <property type="evidence" value="ECO:0007669"/>
    <property type="project" value="TreeGrafter"/>
</dbReference>
<dbReference type="EMBL" id="NXLU01000002">
    <property type="protein sequence ID" value="RDU69469.1"/>
    <property type="molecule type" value="Genomic_DNA"/>
</dbReference>
<keyword evidence="4" id="KW-1185">Reference proteome</keyword>
<sequence>MKKIILLFLIVINAFAAFYVQTIKVEKKSLKEQRSYYGKVVGNENLFFTFTSRVDGFITELNASQSYENISKDSKLFSLYSAELLQAQNEYINALKFKNNIQTTKEKLLLLGVSPKVIELITKNKKAFVSIPFYANTQGVIFEKNITHGAFIKKGESLYKFLDLSTLWFVAKVPQEQIEFFSQIDSAEVKINGFKKAISMEFLQIIPQIQDDSKLVEIRFLLQNPKNSIFPNLFGKATIFQKAKEILFVPKESVLLRNEKLYVFAKNQEGEFEPIEIEGKKLAGGDYEILSGLEGGEEIAKNALFILDSDAQANGGY</sequence>
<dbReference type="Gene3D" id="2.40.30.170">
    <property type="match status" value="1"/>
</dbReference>
<proteinExistence type="predicted"/>
<protein>
    <submittedName>
        <fullName evidence="3">Hemolysin D</fullName>
    </submittedName>
</protein>
<evidence type="ECO:0000313" key="3">
    <source>
        <dbReference type="EMBL" id="RDU69469.1"/>
    </source>
</evidence>
<dbReference type="GO" id="GO:0030288">
    <property type="term" value="C:outer membrane-bounded periplasmic space"/>
    <property type="evidence" value="ECO:0007669"/>
    <property type="project" value="TreeGrafter"/>
</dbReference>
<dbReference type="AlphaFoldDB" id="A0A3D8IW07"/>
<keyword evidence="1" id="KW-0813">Transport</keyword>
<evidence type="ECO:0000256" key="1">
    <source>
        <dbReference type="ARBA" id="ARBA00022448"/>
    </source>
</evidence>
<dbReference type="RefSeq" id="WP_104724579.1">
    <property type="nucleotide sequence ID" value="NZ_FZNE01000003.1"/>
</dbReference>
<evidence type="ECO:0000313" key="4">
    <source>
        <dbReference type="Proteomes" id="UP000257067"/>
    </source>
</evidence>
<reference evidence="3 4" key="1">
    <citation type="submission" date="2018-04" db="EMBL/GenBank/DDBJ databases">
        <title>Novel Campyloabacter and Helicobacter Species and Strains.</title>
        <authorList>
            <person name="Mannion A.J."/>
            <person name="Shen Z."/>
            <person name="Fox J.G."/>
        </authorList>
    </citation>
    <scope>NUCLEOTIDE SEQUENCE [LARGE SCALE GENOMIC DNA]</scope>
    <source>
        <strain evidence="3 4">ATCC 700242</strain>
    </source>
</reference>
<name>A0A3D8IW07_9HELI</name>